<protein>
    <submittedName>
        <fullName evidence="3">YHYH protein</fullName>
    </submittedName>
</protein>
<reference evidence="3 4" key="1">
    <citation type="submission" date="2018-10" db="EMBL/GenBank/DDBJ databases">
        <title>Ulvibacterium marinum gen. nov., sp. nov., a novel marine bacterium of the family Flavobacteriaceae, isolated from a culture of the green alga Ulva prolifera.</title>
        <authorList>
            <person name="Zhang Z."/>
        </authorList>
    </citation>
    <scope>NUCLEOTIDE SEQUENCE [LARGE SCALE GENOMIC DNA]</scope>
    <source>
        <strain evidence="3 4">CCMM003</strain>
    </source>
</reference>
<proteinExistence type="predicted"/>
<dbReference type="RefSeq" id="WP_120713387.1">
    <property type="nucleotide sequence ID" value="NZ_RBCJ01000004.1"/>
</dbReference>
<comment type="caution">
    <text evidence="3">The sequence shown here is derived from an EMBL/GenBank/DDBJ whole genome shotgun (WGS) entry which is preliminary data.</text>
</comment>
<gene>
    <name evidence="3" type="ORF">D7Z94_19905</name>
</gene>
<dbReference type="EMBL" id="RBCJ01000004">
    <property type="protein sequence ID" value="RKN78481.1"/>
    <property type="molecule type" value="Genomic_DNA"/>
</dbReference>
<dbReference type="PROSITE" id="PS51257">
    <property type="entry name" value="PROKAR_LIPOPROTEIN"/>
    <property type="match status" value="1"/>
</dbReference>
<feature type="chain" id="PRO_5017352816" evidence="1">
    <location>
        <begin position="22"/>
        <end position="258"/>
    </location>
</feature>
<dbReference type="AlphaFoldDB" id="A0A3B0C163"/>
<name>A0A3B0C163_9FLAO</name>
<keyword evidence="1" id="KW-0732">Signal</keyword>
<dbReference type="Pfam" id="PF14240">
    <property type="entry name" value="YHYH"/>
    <property type="match status" value="1"/>
</dbReference>
<feature type="domain" description="YHYH" evidence="2">
    <location>
        <begin position="112"/>
        <end position="203"/>
    </location>
</feature>
<dbReference type="InterPro" id="IPR025924">
    <property type="entry name" value="YHYH_dom"/>
</dbReference>
<feature type="signal peptide" evidence="1">
    <location>
        <begin position="1"/>
        <end position="21"/>
    </location>
</feature>
<keyword evidence="4" id="KW-1185">Reference proteome</keyword>
<sequence length="258" mass="27505">MKRNPIVLGTALLFIVFIACSSDNDTTIDDEGIDLTDDDGFTGDVTLSAAFAEFDEDETDIYLDGSNVVIETTGFPNHRSVYWGEGHPLYQEEPGVALTPSIIPNFDGSATLTVPANPELAATTTSTSLGAIGIAVSGAAIFNDQEGNGPLQGAAASLDYTGAHIGPSVYHYHLEPTAWSEDDEALIGILADGFLIYGRKCNATGAYPTDLDASGGHTSITQHSDEALYHYHIENELYLNAYYIIFPGDYQGTPNAIN</sequence>
<dbReference type="OrthoDB" id="665834at2"/>
<organism evidence="3 4">
    <name type="scientific">Ulvibacterium marinum</name>
    <dbReference type="NCBI Taxonomy" id="2419782"/>
    <lineage>
        <taxon>Bacteria</taxon>
        <taxon>Pseudomonadati</taxon>
        <taxon>Bacteroidota</taxon>
        <taxon>Flavobacteriia</taxon>
        <taxon>Flavobacteriales</taxon>
        <taxon>Flavobacteriaceae</taxon>
        <taxon>Ulvibacterium</taxon>
    </lineage>
</organism>
<evidence type="ECO:0000313" key="3">
    <source>
        <dbReference type="EMBL" id="RKN78481.1"/>
    </source>
</evidence>
<evidence type="ECO:0000259" key="2">
    <source>
        <dbReference type="Pfam" id="PF14240"/>
    </source>
</evidence>
<evidence type="ECO:0000313" key="4">
    <source>
        <dbReference type="Proteomes" id="UP000276603"/>
    </source>
</evidence>
<evidence type="ECO:0000256" key="1">
    <source>
        <dbReference type="SAM" id="SignalP"/>
    </source>
</evidence>
<accession>A0A3B0C163</accession>
<dbReference type="Proteomes" id="UP000276603">
    <property type="component" value="Unassembled WGS sequence"/>
</dbReference>